<dbReference type="Gene3D" id="3.80.10.10">
    <property type="entry name" value="Ribonuclease Inhibitor"/>
    <property type="match status" value="1"/>
</dbReference>
<dbReference type="EMBL" id="CAXLJL010000002">
    <property type="protein sequence ID" value="CAL5129589.1"/>
    <property type="molecule type" value="Genomic_DNA"/>
</dbReference>
<evidence type="ECO:0000256" key="1">
    <source>
        <dbReference type="SAM" id="MobiDB-lite"/>
    </source>
</evidence>
<evidence type="ECO:0000313" key="4">
    <source>
        <dbReference type="Proteomes" id="UP001497525"/>
    </source>
</evidence>
<reference evidence="3" key="1">
    <citation type="submission" date="2024-06" db="EMBL/GenBank/DDBJ databases">
        <authorList>
            <person name="Liu X."/>
            <person name="Lenzi L."/>
            <person name="Haldenby T S."/>
            <person name="Uol C."/>
        </authorList>
    </citation>
    <scope>NUCLEOTIDE SEQUENCE</scope>
</reference>
<evidence type="ECO:0000259" key="2">
    <source>
        <dbReference type="PROSITE" id="PS50181"/>
    </source>
</evidence>
<dbReference type="SUPFAM" id="SSF52047">
    <property type="entry name" value="RNI-like"/>
    <property type="match status" value="1"/>
</dbReference>
<feature type="compositionally biased region" description="Polar residues" evidence="1">
    <location>
        <begin position="435"/>
        <end position="445"/>
    </location>
</feature>
<proteinExistence type="predicted"/>
<comment type="caution">
    <text evidence="3">The sequence shown here is derived from an EMBL/GenBank/DDBJ whole genome shotgun (WGS) entry which is preliminary data.</text>
</comment>
<gene>
    <name evidence="3" type="ORF">CDAUBV1_LOCUS627</name>
</gene>
<dbReference type="AlphaFoldDB" id="A0AAV2T0A7"/>
<dbReference type="InterPro" id="IPR032675">
    <property type="entry name" value="LRR_dom_sf"/>
</dbReference>
<organism evidence="3 4">
    <name type="scientific">Calicophoron daubneyi</name>
    <name type="common">Rumen fluke</name>
    <name type="synonym">Paramphistomum daubneyi</name>
    <dbReference type="NCBI Taxonomy" id="300641"/>
    <lineage>
        <taxon>Eukaryota</taxon>
        <taxon>Metazoa</taxon>
        <taxon>Spiralia</taxon>
        <taxon>Lophotrochozoa</taxon>
        <taxon>Platyhelminthes</taxon>
        <taxon>Trematoda</taxon>
        <taxon>Digenea</taxon>
        <taxon>Plagiorchiida</taxon>
        <taxon>Pronocephalata</taxon>
        <taxon>Paramphistomoidea</taxon>
        <taxon>Paramphistomidae</taxon>
        <taxon>Calicophoron</taxon>
    </lineage>
</organism>
<evidence type="ECO:0000313" key="3">
    <source>
        <dbReference type="EMBL" id="CAL5129589.1"/>
    </source>
</evidence>
<dbReference type="InterPro" id="IPR036047">
    <property type="entry name" value="F-box-like_dom_sf"/>
</dbReference>
<dbReference type="Pfam" id="PF12937">
    <property type="entry name" value="F-box-like"/>
    <property type="match status" value="1"/>
</dbReference>
<sequence length="897" mass="101427">MDVGYGELNVSTSCARRGCGLSNHIQRNSTSSSRLGEGEEEDDEEEERLFDCLKRTKPTCDVLTFCVTWYYLKLKGESVVRSGGIFDGRAWPALLSTDKNPPVERTSNRQVASRSVVRSGGIFDGRAWPALLSTDKNPPVERTSNRQVASRDGFSIRFFTSIHPLKEGAPGRIVLQGLVPFDSDRLCKSPKGWFRGVKNYPEPEAVYNFFKTRRKSETKRQEELLAQNETTSKREQAALFNVILEEKYLEHPQNQSPRSNKSTSATNEAWNVCLKSSLQPSDAHALNGQAKNVMLSALRSPCSNQANYAVVVFDELEGECMDVVPKNWVTGDVLQWPPLKRNGLRSAIELRINPSSTWSKFPVSIVQETDTIDEAEQLLSCLMSSPGNRITRKSDDPKRYRSISVETEGEPRAILPDSSPEPGRRGLGSDPRDIISTTTASQQAPGSSQWGLFYLFILIWNILSFNFLSSWRRQTGKVSAPVKKHRLLDEHSAYFDYLTDRVVLRIISYLKHDFLIRSLSRVNKRFQMLCKDPSIWVRVDLREFNLTTKIVTSLLEQHLIGSLTRHLYVKRKSLPSAREPSLEEILCPLLRACTGLKSFYLSWARTDNFPDLRSVFPRGLQRITLNSLTVDGNNGEPSTDSSAQFSELECLTISFCRGITPECLIQFLHPPPCTTLTYLDLSGCRGLFGKDRLINCLERLVRMFENLCPQLTFLGLWGVLDPHNEESHQVGTASQFTFETSDSEDESDHPNHVRRSSIMGDENPMGAFVRTLFEEMPRLEVMDLSGNRLLWRHIVDREQFASDFVQHLFSVSSSSPGRGKSKATLGILDWSKEWVMSFANAASKTIDEQSQLNLVIGPLLPGLRVDENVKLNRSPTNFMNFSDMVEMHKRQPVKTKS</sequence>
<dbReference type="PROSITE" id="PS50181">
    <property type="entry name" value="FBOX"/>
    <property type="match status" value="1"/>
</dbReference>
<feature type="compositionally biased region" description="Polar residues" evidence="1">
    <location>
        <begin position="730"/>
        <end position="740"/>
    </location>
</feature>
<dbReference type="SUPFAM" id="SSF81383">
    <property type="entry name" value="F-box domain"/>
    <property type="match status" value="1"/>
</dbReference>
<name>A0AAV2T0A7_CALDB</name>
<feature type="domain" description="F-box" evidence="2">
    <location>
        <begin position="492"/>
        <end position="539"/>
    </location>
</feature>
<feature type="region of interest" description="Disordered" evidence="1">
    <location>
        <begin position="411"/>
        <end position="445"/>
    </location>
</feature>
<protein>
    <recommendedName>
        <fullName evidence="2">F-box domain-containing protein</fullName>
    </recommendedName>
</protein>
<dbReference type="InterPro" id="IPR001810">
    <property type="entry name" value="F-box_dom"/>
</dbReference>
<accession>A0AAV2T0A7</accession>
<feature type="region of interest" description="Disordered" evidence="1">
    <location>
        <begin position="730"/>
        <end position="757"/>
    </location>
</feature>
<dbReference type="Proteomes" id="UP001497525">
    <property type="component" value="Unassembled WGS sequence"/>
</dbReference>